<dbReference type="Pfam" id="PF08626">
    <property type="entry name" value="TRAPPC9-Trs120"/>
    <property type="match status" value="1"/>
</dbReference>
<feature type="region of interest" description="Disordered" evidence="3">
    <location>
        <begin position="700"/>
        <end position="757"/>
    </location>
</feature>
<reference evidence="6" key="1">
    <citation type="submission" date="2022-11" db="EMBL/GenBank/DDBJ databases">
        <authorList>
            <person name="Morgan W.R."/>
            <person name="Tartar A."/>
        </authorList>
    </citation>
    <scope>NUCLEOTIDE SEQUENCE</scope>
    <source>
        <strain evidence="6">ARSEF 373</strain>
    </source>
</reference>
<evidence type="ECO:0000256" key="1">
    <source>
        <dbReference type="ARBA" id="ARBA00004555"/>
    </source>
</evidence>
<dbReference type="PANTHER" id="PTHR21512">
    <property type="entry name" value="TRAFFICKING PROTEIN PARTICLE COMPLEX SUBUNIT 9"/>
    <property type="match status" value="1"/>
</dbReference>
<reference evidence="6" key="2">
    <citation type="journal article" date="2023" name="Microbiol Resour">
        <title>Decontamination and Annotation of the Draft Genome Sequence of the Oomycete Lagenidium giganteum ARSEF 373.</title>
        <authorList>
            <person name="Morgan W.R."/>
            <person name="Tartar A."/>
        </authorList>
    </citation>
    <scope>NUCLEOTIDE SEQUENCE</scope>
    <source>
        <strain evidence="6">ARSEF 373</strain>
    </source>
</reference>
<comment type="subcellular location">
    <subcellularLocation>
        <location evidence="1">Golgi apparatus</location>
    </subcellularLocation>
</comment>
<evidence type="ECO:0000313" key="6">
    <source>
        <dbReference type="EMBL" id="DBA02027.1"/>
    </source>
</evidence>
<dbReference type="GO" id="GO:0005802">
    <property type="term" value="C:trans-Golgi network"/>
    <property type="evidence" value="ECO:0007669"/>
    <property type="project" value="TreeGrafter"/>
</dbReference>
<feature type="compositionally biased region" description="Polar residues" evidence="3">
    <location>
        <begin position="258"/>
        <end position="267"/>
    </location>
</feature>
<dbReference type="Proteomes" id="UP001146120">
    <property type="component" value="Unassembled WGS sequence"/>
</dbReference>
<evidence type="ECO:0000259" key="4">
    <source>
        <dbReference type="Pfam" id="PF08626"/>
    </source>
</evidence>
<accession>A0AAV2Z8P6</accession>
<feature type="compositionally biased region" description="Low complexity" evidence="3">
    <location>
        <begin position="707"/>
        <end position="739"/>
    </location>
</feature>
<dbReference type="Pfam" id="PF26251">
    <property type="entry name" value="TPR_TRAPPC9-Trs120"/>
    <property type="match status" value="1"/>
</dbReference>
<keyword evidence="2" id="KW-0333">Golgi apparatus</keyword>
<dbReference type="PANTHER" id="PTHR21512:SF5">
    <property type="entry name" value="TRAFFICKING PROTEIN PARTICLE COMPLEX SUBUNIT 9"/>
    <property type="match status" value="1"/>
</dbReference>
<comment type="caution">
    <text evidence="6">The sequence shown here is derived from an EMBL/GenBank/DDBJ whole genome shotgun (WGS) entry which is preliminary data.</text>
</comment>
<proteinExistence type="predicted"/>
<feature type="domain" description="Trs120/TRAPPC9 TPR region" evidence="5">
    <location>
        <begin position="435"/>
        <end position="581"/>
    </location>
</feature>
<feature type="domain" description="Trs120/TRAPPC9 N-terminal" evidence="4">
    <location>
        <begin position="32"/>
        <end position="351"/>
    </location>
</feature>
<evidence type="ECO:0000256" key="3">
    <source>
        <dbReference type="SAM" id="MobiDB-lite"/>
    </source>
</evidence>
<feature type="compositionally biased region" description="Low complexity" evidence="3">
    <location>
        <begin position="268"/>
        <end position="278"/>
    </location>
</feature>
<organism evidence="6 7">
    <name type="scientific">Lagenidium giganteum</name>
    <dbReference type="NCBI Taxonomy" id="4803"/>
    <lineage>
        <taxon>Eukaryota</taxon>
        <taxon>Sar</taxon>
        <taxon>Stramenopiles</taxon>
        <taxon>Oomycota</taxon>
        <taxon>Peronosporomycetes</taxon>
        <taxon>Pythiales</taxon>
        <taxon>Pythiaceae</taxon>
    </lineage>
</organism>
<dbReference type="InterPro" id="IPR013935">
    <property type="entry name" value="Trs120_TRAPPC9"/>
</dbReference>
<sequence>MNGQSTAPKTAAASSTSAPTPTRWMRNAEFLVYLVPVGAIAPDLYAKYVHILRTHSVLPVSSLTRPGGYAAELSPFKSFAWDGAGCMRFHFVSTADRIQNFDGEDVHACNRPIGVIGICHCPSTPSLKDAYDHFMQSTKHFPGMLIQKCFAFEHEFAVSTMEECTALTNLVMFPTHHELDEGCSTVSLHLQVVLDTISVTILMSLESTIRAALRNATAPGNAPMEFGEMGNVLLDTNVEPCGLHQLQHSHSSLFLSRDQPSTGQHSHGSNSGGNASNAAAIDARSRKRQIARQRKLFGDYSVLVSCVSDALEHYITAIELLKEEERRSNGAAGDALWLAAALEGYVFCLCVTSPDKFLVEVVEKTSDALTLYAKAGVKQLECLMIEHVCWYYVGVATQLRSVHVKGKGKERAEELTWIKRLLWDAIGRALMLFPDFPREQQVECLVQFSRLLDSVGHHRRAAMFLHDAASLLIDHNRNNGHLNVSPGVNSAASIQRKKELRAALLLEQFAAVRLGLSVDAREFHRQQWQVTTQRAGRRDSNGPWLILRLHVLRQMLAAGELLQDTSVVAIACLQLLQTLSWCDTIADGPVLNSSNPAMNALPSLGAPQKPFSSQLQWASTPDARSGLYAKTSIYYLPPASIETKAKRYFHIAGSPSATMSSAAASLTSTIANTPRMLATPRQQISAAVNAISTKASFSHNHAQHQMSNANSIASSPSARSSITASTSSVTSATSSPFVTGPDTPTSGTISRRGSETSIMLGRDSTLESSSGEPSTASGQSTAASFANILQVWNIRSKDEVVRMQRSLIRAMEAQCGALRPCEQVKLPTILAVQEVRALRQHRFPLMTYDAAMQRLAATKTTAKSDFFYSPFEKKAKTQTVHEDEGIYVQVYPAYELIELEVIVTNPLNVAVEIQTATVAAKLISAEDQNPAPSDPLDASVEDGVECYPCSFTMAPHESQKHVRLGIRPLGEGIIDVSGCFFKTWGLKTAFMMDTSLRLKAIARLPLVGLSLLEYGVKAGHIGATPQADPPTPTSDAVPMTEKSGLDEWKVCLLAGEEKYCELRWTNSGPTNVVLCRVGVSVMKAGVAKKSLVVYNSLQETTATTTTEPVAATLEWEGLQLNVRHAGLDDGANNMLARGEQRTMPFTVVLRRENPPIDATQIANDECEQEETIEWSFVYEDTESVAVVSPRPESTEQDAAPDRYLRETKMQMKFVLLPALFVASASLQPVSSETAPISIDADDQEDADVLMDNPHTLLVVDVANPTETSFRVRLGLAGITAKASTEDVPPSGCDVEIGRKCVRRLAIELPRVALAQISGTSLSLAALLNDAVLLRWETYFGCTGRLLLMDALWSNGRARQQLVREYGAPPVDMSMTCRTSSSPNQPLLSPVSPARSCSEDTRFPFRFVHVQTTHVPRPPVSVAVFDTVICTVGVAVTAAMNGVLVLELLVGLQDQQSSVTSEMMMDYVLVSGALRRSFQVQQDNPSSLVVEHSVALTFLGCGVFKLRTKAVLIPEQLSVLGEDECNQQPPMQEVWSHQAQFIDVAWNE</sequence>
<feature type="compositionally biased region" description="Polar residues" evidence="3">
    <location>
        <begin position="742"/>
        <end position="757"/>
    </location>
</feature>
<gene>
    <name evidence="6" type="ORF">N0F65_000274</name>
</gene>
<keyword evidence="7" id="KW-1185">Reference proteome</keyword>
<protein>
    <submittedName>
        <fullName evidence="6">Uncharacterized protein</fullName>
    </submittedName>
</protein>
<feature type="region of interest" description="Disordered" evidence="3">
    <location>
        <begin position="1"/>
        <end position="20"/>
    </location>
</feature>
<dbReference type="InterPro" id="IPR058564">
    <property type="entry name" value="TPR_TRAPPC9_Trs120"/>
</dbReference>
<feature type="region of interest" description="Disordered" evidence="3">
    <location>
        <begin position="255"/>
        <end position="278"/>
    </location>
</feature>
<dbReference type="InterPro" id="IPR058563">
    <property type="entry name" value="Trs120_TRAPPC9_N"/>
</dbReference>
<name>A0AAV2Z8P6_9STRA</name>
<evidence type="ECO:0000259" key="5">
    <source>
        <dbReference type="Pfam" id="PF26251"/>
    </source>
</evidence>
<evidence type="ECO:0000256" key="2">
    <source>
        <dbReference type="ARBA" id="ARBA00023034"/>
    </source>
</evidence>
<dbReference type="EMBL" id="DAKRPA010000037">
    <property type="protein sequence ID" value="DBA02027.1"/>
    <property type="molecule type" value="Genomic_DNA"/>
</dbReference>
<evidence type="ECO:0000313" key="7">
    <source>
        <dbReference type="Proteomes" id="UP001146120"/>
    </source>
</evidence>